<name>A0A8S1K192_PARPR</name>
<accession>A0A8S1K192</accession>
<dbReference type="OMA" id="ICLLKNQ"/>
<dbReference type="AlphaFoldDB" id="A0A8S1K192"/>
<proteinExistence type="predicted"/>
<protein>
    <submittedName>
        <fullName evidence="2">Uncharacterized protein</fullName>
    </submittedName>
</protein>
<organism evidence="2 3">
    <name type="scientific">Paramecium primaurelia</name>
    <dbReference type="NCBI Taxonomy" id="5886"/>
    <lineage>
        <taxon>Eukaryota</taxon>
        <taxon>Sar</taxon>
        <taxon>Alveolata</taxon>
        <taxon>Ciliophora</taxon>
        <taxon>Intramacronucleata</taxon>
        <taxon>Oligohymenophorea</taxon>
        <taxon>Peniculida</taxon>
        <taxon>Parameciidae</taxon>
        <taxon>Paramecium</taxon>
    </lineage>
</organism>
<evidence type="ECO:0000313" key="2">
    <source>
        <dbReference type="EMBL" id="CAD8049228.1"/>
    </source>
</evidence>
<dbReference type="Proteomes" id="UP000688137">
    <property type="component" value="Unassembled WGS sequence"/>
</dbReference>
<comment type="caution">
    <text evidence="2">The sequence shown here is derived from an EMBL/GenBank/DDBJ whole genome shotgun (WGS) entry which is preliminary data.</text>
</comment>
<sequence length="299" mass="35278">MNNRPKQYQAQETVDDLIYSQYTNQSMTIIRPSDQIKSMLQPCFQSSNKNQTEQDEYTDSLNQYSKAKAFNQQQEKQLSMQVQHLNEKLLQQQQEFFNKEMQFQDLLMQVQMEHEKLMKISKQKYEMAIESLKKQLKQKDDIIYDLNIKLRVQKQLKHKSEKNLFGLHSKKSSIVTGDEIDSEATYTVRTLNIPTRSSTSQPQNDDQLLNLYRNEIDKLKYQTFEFAQKFESEKRTIKDEICLLKNQKLLLQTLLSTKQSPQSDRKLAKSEGKTFSKQRKHHNSSSSMPKSSSRQQLNV</sequence>
<feature type="compositionally biased region" description="Low complexity" evidence="1">
    <location>
        <begin position="284"/>
        <end position="293"/>
    </location>
</feature>
<dbReference type="EMBL" id="CAJJDM010000010">
    <property type="protein sequence ID" value="CAD8049228.1"/>
    <property type="molecule type" value="Genomic_DNA"/>
</dbReference>
<reference evidence="2" key="1">
    <citation type="submission" date="2021-01" db="EMBL/GenBank/DDBJ databases">
        <authorList>
            <consortium name="Genoscope - CEA"/>
            <person name="William W."/>
        </authorList>
    </citation>
    <scope>NUCLEOTIDE SEQUENCE</scope>
</reference>
<keyword evidence="3" id="KW-1185">Reference proteome</keyword>
<evidence type="ECO:0000313" key="3">
    <source>
        <dbReference type="Proteomes" id="UP000688137"/>
    </source>
</evidence>
<feature type="region of interest" description="Disordered" evidence="1">
    <location>
        <begin position="259"/>
        <end position="299"/>
    </location>
</feature>
<feature type="compositionally biased region" description="Basic and acidic residues" evidence="1">
    <location>
        <begin position="263"/>
        <end position="274"/>
    </location>
</feature>
<gene>
    <name evidence="2" type="ORF">PPRIM_AZ9-3.1.T0130342</name>
</gene>
<evidence type="ECO:0000256" key="1">
    <source>
        <dbReference type="SAM" id="MobiDB-lite"/>
    </source>
</evidence>